<keyword evidence="4" id="KW-0804">Transcription</keyword>
<dbReference type="InterPro" id="IPR000847">
    <property type="entry name" value="LysR_HTH_N"/>
</dbReference>
<keyword evidence="7" id="KW-1185">Reference proteome</keyword>
<dbReference type="STRING" id="349064.SAMN05660429_00663"/>
<dbReference type="SUPFAM" id="SSF53850">
    <property type="entry name" value="Periplasmic binding protein-like II"/>
    <property type="match status" value="1"/>
</dbReference>
<dbReference type="EMBL" id="FOHK01000003">
    <property type="protein sequence ID" value="SES92078.1"/>
    <property type="molecule type" value="Genomic_DNA"/>
</dbReference>
<organism evidence="6 7">
    <name type="scientific">Thalassotalea agarivorans</name>
    <name type="common">Thalassomonas agarivorans</name>
    <dbReference type="NCBI Taxonomy" id="349064"/>
    <lineage>
        <taxon>Bacteria</taxon>
        <taxon>Pseudomonadati</taxon>
        <taxon>Pseudomonadota</taxon>
        <taxon>Gammaproteobacteria</taxon>
        <taxon>Alteromonadales</taxon>
        <taxon>Colwelliaceae</taxon>
        <taxon>Thalassotalea</taxon>
    </lineage>
</organism>
<dbReference type="PANTHER" id="PTHR30118">
    <property type="entry name" value="HTH-TYPE TRANSCRIPTIONAL REGULATOR LEUO-RELATED"/>
    <property type="match status" value="1"/>
</dbReference>
<dbReference type="Gene3D" id="3.40.190.10">
    <property type="entry name" value="Periplasmic binding protein-like II"/>
    <property type="match status" value="2"/>
</dbReference>
<dbReference type="SUPFAM" id="SSF46785">
    <property type="entry name" value="Winged helix' DNA-binding domain"/>
    <property type="match status" value="1"/>
</dbReference>
<evidence type="ECO:0000259" key="5">
    <source>
        <dbReference type="PROSITE" id="PS50931"/>
    </source>
</evidence>
<dbReference type="PRINTS" id="PR00039">
    <property type="entry name" value="HTHLYSR"/>
</dbReference>
<evidence type="ECO:0000313" key="6">
    <source>
        <dbReference type="EMBL" id="SES92078.1"/>
    </source>
</evidence>
<evidence type="ECO:0000256" key="3">
    <source>
        <dbReference type="ARBA" id="ARBA00023125"/>
    </source>
</evidence>
<dbReference type="OrthoDB" id="6621790at2"/>
<evidence type="ECO:0000256" key="4">
    <source>
        <dbReference type="ARBA" id="ARBA00023163"/>
    </source>
</evidence>
<comment type="similarity">
    <text evidence="1">Belongs to the LysR transcriptional regulatory family.</text>
</comment>
<dbReference type="GO" id="GO:0003677">
    <property type="term" value="F:DNA binding"/>
    <property type="evidence" value="ECO:0007669"/>
    <property type="project" value="UniProtKB-KW"/>
</dbReference>
<dbReference type="InterPro" id="IPR005119">
    <property type="entry name" value="LysR_subst-bd"/>
</dbReference>
<dbReference type="AlphaFoldDB" id="A0A1I0AFQ1"/>
<gene>
    <name evidence="6" type="ORF">SAMN05660429_00663</name>
</gene>
<dbReference type="Pfam" id="PF00126">
    <property type="entry name" value="HTH_1"/>
    <property type="match status" value="1"/>
</dbReference>
<sequence length="303" mass="33735">MDLEQQLSRVDLNLLVSLQVLLAEENVSRAADRLFLSQSAMSRTLQRLRDLFDDPLFVRHAKGITPTPKAQQLAEKLNVLLPNIAEVLHAQAFEPQQSEAAFNIAVPALLSESILLPLIEQLASQAPHMCINEIPIDNAPWKQLAEGKLDFAVHIDVPDDDDFVATPITSIAPFIYAHQSHPLAGQEKVSLTDCLAWPFVEMLVTGNQGVTQNLPLKQLFSQTKQQPKVIARSKQLNTLLTAVASRNALIVASNLLQSKHVPLRPIYQFDLPQKDPLTLYLVSHKRVSGSSAHQWLQQQIIKL</sequence>
<evidence type="ECO:0000313" key="7">
    <source>
        <dbReference type="Proteomes" id="UP000199308"/>
    </source>
</evidence>
<dbReference type="GO" id="GO:0003700">
    <property type="term" value="F:DNA-binding transcription factor activity"/>
    <property type="evidence" value="ECO:0007669"/>
    <property type="project" value="InterPro"/>
</dbReference>
<accession>A0A1I0AFQ1</accession>
<dbReference type="PANTHER" id="PTHR30118:SF15">
    <property type="entry name" value="TRANSCRIPTIONAL REGULATORY PROTEIN"/>
    <property type="match status" value="1"/>
</dbReference>
<proteinExistence type="inferred from homology"/>
<dbReference type="PROSITE" id="PS50931">
    <property type="entry name" value="HTH_LYSR"/>
    <property type="match status" value="1"/>
</dbReference>
<keyword evidence="2" id="KW-0805">Transcription regulation</keyword>
<protein>
    <submittedName>
        <fullName evidence="6">DNA-binding transcriptional regulator, LysR family</fullName>
    </submittedName>
</protein>
<dbReference type="RefSeq" id="WP_093327670.1">
    <property type="nucleotide sequence ID" value="NZ_AP027363.1"/>
</dbReference>
<dbReference type="InterPro" id="IPR036388">
    <property type="entry name" value="WH-like_DNA-bd_sf"/>
</dbReference>
<evidence type="ECO:0000256" key="2">
    <source>
        <dbReference type="ARBA" id="ARBA00023015"/>
    </source>
</evidence>
<name>A0A1I0AFQ1_THASX</name>
<dbReference type="InterPro" id="IPR050389">
    <property type="entry name" value="LysR-type_TF"/>
</dbReference>
<dbReference type="Pfam" id="PF03466">
    <property type="entry name" value="LysR_substrate"/>
    <property type="match status" value="1"/>
</dbReference>
<keyword evidence="3 6" id="KW-0238">DNA-binding</keyword>
<dbReference type="Proteomes" id="UP000199308">
    <property type="component" value="Unassembled WGS sequence"/>
</dbReference>
<dbReference type="Gene3D" id="1.10.10.10">
    <property type="entry name" value="Winged helix-like DNA-binding domain superfamily/Winged helix DNA-binding domain"/>
    <property type="match status" value="1"/>
</dbReference>
<reference evidence="6 7" key="1">
    <citation type="submission" date="2016-10" db="EMBL/GenBank/DDBJ databases">
        <authorList>
            <person name="de Groot N.N."/>
        </authorList>
    </citation>
    <scope>NUCLEOTIDE SEQUENCE [LARGE SCALE GENOMIC DNA]</scope>
    <source>
        <strain evidence="6 7">DSM 19706</strain>
    </source>
</reference>
<dbReference type="InterPro" id="IPR036390">
    <property type="entry name" value="WH_DNA-bd_sf"/>
</dbReference>
<evidence type="ECO:0000256" key="1">
    <source>
        <dbReference type="ARBA" id="ARBA00009437"/>
    </source>
</evidence>
<feature type="domain" description="HTH lysR-type" evidence="5">
    <location>
        <begin position="10"/>
        <end position="67"/>
    </location>
</feature>